<keyword evidence="3" id="KW-1185">Reference proteome</keyword>
<dbReference type="Proteomes" id="UP000640489">
    <property type="component" value="Unassembled WGS sequence"/>
</dbReference>
<protein>
    <recommendedName>
        <fullName evidence="4">Spy/CpxP family protein refolding chaperone</fullName>
    </recommendedName>
</protein>
<dbReference type="RefSeq" id="WP_194706010.1">
    <property type="nucleotide sequence ID" value="NZ_JADKPN010000002.1"/>
</dbReference>
<sequence length="177" mass="19248">MTPHPKRMASIARLLAGALLTATTLVGTSTGSAQAADDEPTACEQVWDALPAAMKDDIRAALPLPLRQRRAALLEVRHQAITGGYGEQVQEWAEKVRAKRLEVWQTLPDDLKADIVAARSLPLREQRRAMLAIRYAALHGRYGADVQALAEKRREFRQGCPGVASRTFVGGADQAVA</sequence>
<proteinExistence type="predicted"/>
<comment type="caution">
    <text evidence="2">The sequence shown here is derived from an EMBL/GenBank/DDBJ whole genome shotgun (WGS) entry which is preliminary data.</text>
</comment>
<evidence type="ECO:0000313" key="2">
    <source>
        <dbReference type="EMBL" id="MBF4762841.1"/>
    </source>
</evidence>
<organism evidence="2 3">
    <name type="scientific">Nocardioides islandensis</name>
    <dbReference type="NCBI Taxonomy" id="433663"/>
    <lineage>
        <taxon>Bacteria</taxon>
        <taxon>Bacillati</taxon>
        <taxon>Actinomycetota</taxon>
        <taxon>Actinomycetes</taxon>
        <taxon>Propionibacteriales</taxon>
        <taxon>Nocardioidaceae</taxon>
        <taxon>Nocardioides</taxon>
    </lineage>
</organism>
<reference evidence="2" key="1">
    <citation type="submission" date="2020-11" db="EMBL/GenBank/DDBJ databases">
        <title>Nocardioides sp. nov., isolated from Soil of Cynanchum wilfordii Hemsley rhizosphere.</title>
        <authorList>
            <person name="Lee J.-S."/>
            <person name="Suh M.K."/>
            <person name="Kim J.-S."/>
        </authorList>
    </citation>
    <scope>NUCLEOTIDE SEQUENCE</scope>
    <source>
        <strain evidence="2">KCTC 19275</strain>
    </source>
</reference>
<evidence type="ECO:0000256" key="1">
    <source>
        <dbReference type="SAM" id="SignalP"/>
    </source>
</evidence>
<feature type="chain" id="PRO_5037966822" description="Spy/CpxP family protein refolding chaperone" evidence="1">
    <location>
        <begin position="36"/>
        <end position="177"/>
    </location>
</feature>
<dbReference type="EMBL" id="JADKPN010000002">
    <property type="protein sequence ID" value="MBF4762841.1"/>
    <property type="molecule type" value="Genomic_DNA"/>
</dbReference>
<evidence type="ECO:0008006" key="4">
    <source>
        <dbReference type="Google" id="ProtNLM"/>
    </source>
</evidence>
<gene>
    <name evidence="2" type="ORF">ISU07_06855</name>
</gene>
<dbReference type="AlphaFoldDB" id="A0A930VC38"/>
<accession>A0A930VC38</accession>
<name>A0A930VC38_9ACTN</name>
<evidence type="ECO:0000313" key="3">
    <source>
        <dbReference type="Proteomes" id="UP000640489"/>
    </source>
</evidence>
<feature type="signal peptide" evidence="1">
    <location>
        <begin position="1"/>
        <end position="35"/>
    </location>
</feature>
<keyword evidence="1" id="KW-0732">Signal</keyword>